<feature type="transmembrane region" description="Helical" evidence="1">
    <location>
        <begin position="141"/>
        <end position="159"/>
    </location>
</feature>
<dbReference type="AlphaFoldDB" id="A0A8E6B526"/>
<evidence type="ECO:0000313" key="2">
    <source>
        <dbReference type="EMBL" id="QVL32067.1"/>
    </source>
</evidence>
<feature type="transmembrane region" description="Helical" evidence="1">
    <location>
        <begin position="13"/>
        <end position="31"/>
    </location>
</feature>
<dbReference type="KEGG" id="tsph:KIH39_25060"/>
<dbReference type="RefSeq" id="WP_213496673.1">
    <property type="nucleotide sequence ID" value="NZ_CP074694.1"/>
</dbReference>
<feature type="transmembrane region" description="Helical" evidence="1">
    <location>
        <begin position="273"/>
        <end position="296"/>
    </location>
</feature>
<dbReference type="Proteomes" id="UP000676194">
    <property type="component" value="Chromosome"/>
</dbReference>
<feature type="transmembrane region" description="Helical" evidence="1">
    <location>
        <begin position="363"/>
        <end position="382"/>
    </location>
</feature>
<organism evidence="2 3">
    <name type="scientific">Telmatocola sphagniphila</name>
    <dbReference type="NCBI Taxonomy" id="1123043"/>
    <lineage>
        <taxon>Bacteria</taxon>
        <taxon>Pseudomonadati</taxon>
        <taxon>Planctomycetota</taxon>
        <taxon>Planctomycetia</taxon>
        <taxon>Gemmatales</taxon>
        <taxon>Gemmataceae</taxon>
    </lineage>
</organism>
<reference evidence="2" key="1">
    <citation type="submission" date="2021-05" db="EMBL/GenBank/DDBJ databases">
        <title>Complete genome sequence of the cellulolytic planctomycete Telmatocola sphagniphila SP2T and characterization of the first cellulase from planctomycetes.</title>
        <authorList>
            <person name="Rakitin A.L."/>
            <person name="Beletsky A.V."/>
            <person name="Naumoff D.G."/>
            <person name="Kulichevskaya I.S."/>
            <person name="Mardanov A.V."/>
            <person name="Ravin N.V."/>
            <person name="Dedysh S.N."/>
        </authorList>
    </citation>
    <scope>NUCLEOTIDE SEQUENCE</scope>
    <source>
        <strain evidence="2">SP2T</strain>
    </source>
</reference>
<evidence type="ECO:0000313" key="3">
    <source>
        <dbReference type="Proteomes" id="UP000676194"/>
    </source>
</evidence>
<sequence>MNSIFLEFNLPKAATWFYFSLLLAVAMFFNFRRPLSLRNWDVLGLFLIAPGFLILEEARHFQNEAAVSAAADVAAAANSITKTSNTLVESEATRALRLICTHKILYAYIWLVSASFLWFLRCLLDLGLVRRPYLPINLNNAGLTWLTAALFICITAAAIRRIPELPAESSKEPIALTRVTDSATSIFASQNADLNRVDTRYWVEVSASLFGHMVIVVILFLIGYIHFKESEAGLGAACLYLLNPSTAYTVQQVHHVWPAILLTGAVLVYSRPLVSGLLLGVAAGSAYFPLLLFPLWFGFYRGRGAGRFFSGFLFALVVSVAITALSLGWTGELSEHLRYALDLSDWQAWKRPKTESIWTGTHYAYRLPVFSAYFAFVIVTAFWPSPRHLGHVIAQSAAVVLGVQFWYADKGGIYVNWYLPLLLLMIFRPNLTKVRPPEIARENDWLLRQLTKIGRRLPKFRRFKLSRK</sequence>
<keyword evidence="1" id="KW-0472">Membrane</keyword>
<feature type="transmembrane region" description="Helical" evidence="1">
    <location>
        <begin position="201"/>
        <end position="225"/>
    </location>
</feature>
<protein>
    <submittedName>
        <fullName evidence="2">Uncharacterized protein</fullName>
    </submittedName>
</protein>
<feature type="transmembrane region" description="Helical" evidence="1">
    <location>
        <begin position="413"/>
        <end position="431"/>
    </location>
</feature>
<feature type="transmembrane region" description="Helical" evidence="1">
    <location>
        <begin position="308"/>
        <end position="329"/>
    </location>
</feature>
<name>A0A8E6B526_9BACT</name>
<feature type="transmembrane region" description="Helical" evidence="1">
    <location>
        <begin position="104"/>
        <end position="121"/>
    </location>
</feature>
<keyword evidence="1" id="KW-1133">Transmembrane helix</keyword>
<evidence type="ECO:0000256" key="1">
    <source>
        <dbReference type="SAM" id="Phobius"/>
    </source>
</evidence>
<accession>A0A8E6B526</accession>
<gene>
    <name evidence="2" type="ORF">KIH39_25060</name>
</gene>
<dbReference type="EMBL" id="CP074694">
    <property type="protein sequence ID" value="QVL32067.1"/>
    <property type="molecule type" value="Genomic_DNA"/>
</dbReference>
<keyword evidence="3" id="KW-1185">Reference proteome</keyword>
<keyword evidence="1" id="KW-0812">Transmembrane</keyword>
<proteinExistence type="predicted"/>